<sequence>MRSGNQSGDQTRSFIEQARRAQIMHAAVETIAELGFAKASLVRIAGRAGISPGLISYHFAGKDELIERVVTETVTEIGAAMQRRVGDADTYLDTLRALISGFVLFCAENRTRMYALREIETNGGPAPASDTVGELTGLLADGQRDGEFREFDPRLMAVTIDAALHAVPGQLYTRSDLDPAHYAEELAETFAQAVRRRRKWLT</sequence>
<dbReference type="GO" id="GO:0000976">
    <property type="term" value="F:transcription cis-regulatory region binding"/>
    <property type="evidence" value="ECO:0007669"/>
    <property type="project" value="TreeGrafter"/>
</dbReference>
<accession>A0A7Z0WE23</accession>
<dbReference type="Gene3D" id="1.10.357.10">
    <property type="entry name" value="Tetracycline Repressor, domain 2"/>
    <property type="match status" value="1"/>
</dbReference>
<dbReference type="RefSeq" id="WP_075138399.1">
    <property type="nucleotide sequence ID" value="NZ_MSIF01000042.1"/>
</dbReference>
<comment type="caution">
    <text evidence="4">The sequence shown here is derived from an EMBL/GenBank/DDBJ whole genome shotgun (WGS) entry which is preliminary data.</text>
</comment>
<dbReference type="GO" id="GO:0003700">
    <property type="term" value="F:DNA-binding transcription factor activity"/>
    <property type="evidence" value="ECO:0007669"/>
    <property type="project" value="TreeGrafter"/>
</dbReference>
<reference evidence="4 5" key="1">
    <citation type="submission" date="2016-12" db="EMBL/GenBank/DDBJ databases">
        <title>The draft genome sequence of Actinophytocola xinjiangensis.</title>
        <authorList>
            <person name="Wang W."/>
            <person name="Yuan L."/>
        </authorList>
    </citation>
    <scope>NUCLEOTIDE SEQUENCE [LARGE SCALE GENOMIC DNA]</scope>
    <source>
        <strain evidence="4 5">CGMCC 4.4663</strain>
    </source>
</reference>
<dbReference type="PANTHER" id="PTHR30055">
    <property type="entry name" value="HTH-TYPE TRANSCRIPTIONAL REGULATOR RUTR"/>
    <property type="match status" value="1"/>
</dbReference>
<feature type="DNA-binding region" description="H-T-H motif" evidence="2">
    <location>
        <begin position="40"/>
        <end position="59"/>
    </location>
</feature>
<dbReference type="InterPro" id="IPR009057">
    <property type="entry name" value="Homeodomain-like_sf"/>
</dbReference>
<dbReference type="Proteomes" id="UP000185696">
    <property type="component" value="Unassembled WGS sequence"/>
</dbReference>
<dbReference type="OrthoDB" id="9806334at2"/>
<dbReference type="PANTHER" id="PTHR30055:SF226">
    <property type="entry name" value="HTH-TYPE TRANSCRIPTIONAL REGULATOR PKSA"/>
    <property type="match status" value="1"/>
</dbReference>
<evidence type="ECO:0000313" key="5">
    <source>
        <dbReference type="Proteomes" id="UP000185696"/>
    </source>
</evidence>
<evidence type="ECO:0000259" key="3">
    <source>
        <dbReference type="PROSITE" id="PS50977"/>
    </source>
</evidence>
<dbReference type="Gene3D" id="1.10.10.60">
    <property type="entry name" value="Homeodomain-like"/>
    <property type="match status" value="1"/>
</dbReference>
<dbReference type="InterPro" id="IPR001647">
    <property type="entry name" value="HTH_TetR"/>
</dbReference>
<keyword evidence="1 2" id="KW-0238">DNA-binding</keyword>
<name>A0A7Z0WE23_9PSEU</name>
<evidence type="ECO:0000256" key="2">
    <source>
        <dbReference type="PROSITE-ProRule" id="PRU00335"/>
    </source>
</evidence>
<feature type="domain" description="HTH tetR-type" evidence="3">
    <location>
        <begin position="17"/>
        <end position="77"/>
    </location>
</feature>
<protein>
    <recommendedName>
        <fullName evidence="3">HTH tetR-type domain-containing protein</fullName>
    </recommendedName>
</protein>
<dbReference type="SUPFAM" id="SSF48498">
    <property type="entry name" value="Tetracyclin repressor-like, C-terminal domain"/>
    <property type="match status" value="1"/>
</dbReference>
<gene>
    <name evidence="4" type="ORF">BLA60_40440</name>
</gene>
<dbReference type="PROSITE" id="PS50977">
    <property type="entry name" value="HTH_TETR_2"/>
    <property type="match status" value="1"/>
</dbReference>
<organism evidence="4 5">
    <name type="scientific">Actinophytocola xinjiangensis</name>
    <dbReference type="NCBI Taxonomy" id="485602"/>
    <lineage>
        <taxon>Bacteria</taxon>
        <taxon>Bacillati</taxon>
        <taxon>Actinomycetota</taxon>
        <taxon>Actinomycetes</taxon>
        <taxon>Pseudonocardiales</taxon>
        <taxon>Pseudonocardiaceae</taxon>
    </lineage>
</organism>
<dbReference type="SUPFAM" id="SSF46689">
    <property type="entry name" value="Homeodomain-like"/>
    <property type="match status" value="1"/>
</dbReference>
<dbReference type="Pfam" id="PF00440">
    <property type="entry name" value="TetR_N"/>
    <property type="match status" value="1"/>
</dbReference>
<dbReference type="InterPro" id="IPR050109">
    <property type="entry name" value="HTH-type_TetR-like_transc_reg"/>
</dbReference>
<proteinExistence type="predicted"/>
<dbReference type="EMBL" id="MSIF01000042">
    <property type="protein sequence ID" value="OLF04558.1"/>
    <property type="molecule type" value="Genomic_DNA"/>
</dbReference>
<dbReference type="PRINTS" id="PR00455">
    <property type="entry name" value="HTHTETR"/>
</dbReference>
<dbReference type="InterPro" id="IPR023772">
    <property type="entry name" value="DNA-bd_HTH_TetR-type_CS"/>
</dbReference>
<evidence type="ECO:0000313" key="4">
    <source>
        <dbReference type="EMBL" id="OLF04558.1"/>
    </source>
</evidence>
<dbReference type="InterPro" id="IPR036271">
    <property type="entry name" value="Tet_transcr_reg_TetR-rel_C_sf"/>
</dbReference>
<evidence type="ECO:0000256" key="1">
    <source>
        <dbReference type="ARBA" id="ARBA00023125"/>
    </source>
</evidence>
<dbReference type="AlphaFoldDB" id="A0A7Z0WE23"/>
<keyword evidence="5" id="KW-1185">Reference proteome</keyword>
<dbReference type="PROSITE" id="PS01081">
    <property type="entry name" value="HTH_TETR_1"/>
    <property type="match status" value="1"/>
</dbReference>